<dbReference type="SUPFAM" id="SSF51261">
    <property type="entry name" value="Duplicated hybrid motif"/>
    <property type="match status" value="1"/>
</dbReference>
<dbReference type="EC" id="3.4.24.-" evidence="3"/>
<sequence length="293" mass="31860">MKRLVAIAIVLLVATTLESVAQEAPLDGLTLRQGDVRIVKIGDDMNASDVYGVIDTSNAPSAVPMFNKAGALYGIVAADLYQQPGAYHMTVYETATKRVLSMKALIVEKGAFQKSVSSHWNTQAFGQADLERIAREKKAITEAIQVSLPLPRWQDGTTDPIEKTDHTGLMTTPFGQIRMNPTQDWYRFHRGTDFQAPEGFAIRAIAAGKVAHLGHDYLLEGNITVIDHGLGIFSSYLHQSAFLVKVGDDVKKGDVIGRVGSTGNSTAPHLHLALRIGAALVDPTQFIEAMRRP</sequence>
<accession>A0A564ZPR1</accession>
<proteinExistence type="predicted"/>
<dbReference type="InterPro" id="IPR016047">
    <property type="entry name" value="M23ase_b-sheet_dom"/>
</dbReference>
<evidence type="ECO:0000313" key="3">
    <source>
        <dbReference type="EMBL" id="VUZ86548.1"/>
    </source>
</evidence>
<feature type="chain" id="PRO_5021836691" evidence="1">
    <location>
        <begin position="22"/>
        <end position="293"/>
    </location>
</feature>
<dbReference type="AlphaFoldDB" id="A0A564ZPR1"/>
<keyword evidence="4" id="KW-1185">Reference proteome</keyword>
<feature type="signal peptide" evidence="1">
    <location>
        <begin position="1"/>
        <end position="21"/>
    </location>
</feature>
<evidence type="ECO:0000256" key="1">
    <source>
        <dbReference type="SAM" id="SignalP"/>
    </source>
</evidence>
<dbReference type="Proteomes" id="UP000334340">
    <property type="component" value="Unassembled WGS sequence"/>
</dbReference>
<gene>
    <name evidence="3" type="primary">mepM_2</name>
    <name evidence="3" type="ORF">MELA_02952</name>
</gene>
<dbReference type="CDD" id="cd12797">
    <property type="entry name" value="M23_peptidase"/>
    <property type="match status" value="1"/>
</dbReference>
<dbReference type="Gene3D" id="2.70.70.10">
    <property type="entry name" value="Glucose Permease (Domain IIA)"/>
    <property type="match status" value="1"/>
</dbReference>
<dbReference type="PANTHER" id="PTHR21666">
    <property type="entry name" value="PEPTIDASE-RELATED"/>
    <property type="match status" value="1"/>
</dbReference>
<dbReference type="EMBL" id="CABIKM010000064">
    <property type="protein sequence ID" value="VUZ86548.1"/>
    <property type="molecule type" value="Genomic_DNA"/>
</dbReference>
<dbReference type="InterPro" id="IPR050570">
    <property type="entry name" value="Cell_wall_metabolism_enzyme"/>
</dbReference>
<feature type="domain" description="M23ase beta-sheet core" evidence="2">
    <location>
        <begin position="187"/>
        <end position="283"/>
    </location>
</feature>
<dbReference type="GO" id="GO:0004222">
    <property type="term" value="F:metalloendopeptidase activity"/>
    <property type="evidence" value="ECO:0007669"/>
    <property type="project" value="TreeGrafter"/>
</dbReference>
<keyword evidence="1" id="KW-0732">Signal</keyword>
<dbReference type="PANTHER" id="PTHR21666:SF287">
    <property type="entry name" value="CYTOPLASMIC MEMBRANE PROTEIN"/>
    <property type="match status" value="1"/>
</dbReference>
<keyword evidence="3" id="KW-0378">Hydrolase</keyword>
<organism evidence="3 4">
    <name type="scientific">Candidatus Methylomirabilis lanthanidiphila</name>
    <dbReference type="NCBI Taxonomy" id="2211376"/>
    <lineage>
        <taxon>Bacteria</taxon>
        <taxon>Candidatus Methylomirabilota</taxon>
        <taxon>Candidatus Methylomirabilia</taxon>
        <taxon>Candidatus Methylomirabilales</taxon>
        <taxon>Candidatus Methylomirabilaceae</taxon>
        <taxon>Candidatus Methylomirabilis</taxon>
    </lineage>
</organism>
<protein>
    <submittedName>
        <fullName evidence="3">Murein DD-endopeptidase MepM</fullName>
        <ecNumber evidence="3">3.4.24.-</ecNumber>
    </submittedName>
</protein>
<dbReference type="Pfam" id="PF01551">
    <property type="entry name" value="Peptidase_M23"/>
    <property type="match status" value="1"/>
</dbReference>
<reference evidence="3 4" key="1">
    <citation type="submission" date="2019-07" db="EMBL/GenBank/DDBJ databases">
        <authorList>
            <person name="Cremers G."/>
        </authorList>
    </citation>
    <scope>NUCLEOTIDE SEQUENCE [LARGE SCALE GENOMIC DNA]</scope>
</reference>
<evidence type="ECO:0000259" key="2">
    <source>
        <dbReference type="Pfam" id="PF01551"/>
    </source>
</evidence>
<dbReference type="InterPro" id="IPR011055">
    <property type="entry name" value="Dup_hybrid_motif"/>
</dbReference>
<name>A0A564ZPR1_9BACT</name>
<evidence type="ECO:0000313" key="4">
    <source>
        <dbReference type="Proteomes" id="UP000334340"/>
    </source>
</evidence>